<dbReference type="RefSeq" id="WP_061422366.1">
    <property type="nucleotide sequence ID" value="NZ_KQ969062.1"/>
</dbReference>
<feature type="transmembrane region" description="Helical" evidence="1">
    <location>
        <begin position="24"/>
        <end position="45"/>
    </location>
</feature>
<dbReference type="EMBL" id="LQRD01000023">
    <property type="protein sequence ID" value="KXT70501.1"/>
    <property type="molecule type" value="Genomic_DNA"/>
</dbReference>
<dbReference type="AlphaFoldDB" id="A0A139N441"/>
<evidence type="ECO:0000256" key="1">
    <source>
        <dbReference type="SAM" id="Phobius"/>
    </source>
</evidence>
<dbReference type="GO" id="GO:0005886">
    <property type="term" value="C:plasma membrane"/>
    <property type="evidence" value="ECO:0007669"/>
    <property type="project" value="TreeGrafter"/>
</dbReference>
<feature type="transmembrane region" description="Helical" evidence="1">
    <location>
        <begin position="91"/>
        <end position="111"/>
    </location>
</feature>
<evidence type="ECO:0000313" key="2">
    <source>
        <dbReference type="EMBL" id="KXT70501.1"/>
    </source>
</evidence>
<dbReference type="SUPFAM" id="SSF103473">
    <property type="entry name" value="MFS general substrate transporter"/>
    <property type="match status" value="1"/>
</dbReference>
<name>A0A139N441_STRCR</name>
<proteinExistence type="predicted"/>
<keyword evidence="1" id="KW-0472">Membrane</keyword>
<comment type="caution">
    <text evidence="2">The sequence shown here is derived from an EMBL/GenBank/DDBJ whole genome shotgun (WGS) entry which is preliminary data.</text>
</comment>
<gene>
    <name evidence="2" type="ORF">SCRDD08_00585</name>
</gene>
<dbReference type="InterPro" id="IPR008523">
    <property type="entry name" value="DUF805"/>
</dbReference>
<dbReference type="Pfam" id="PF05656">
    <property type="entry name" value="DUF805"/>
    <property type="match status" value="1"/>
</dbReference>
<sequence>MIDAYKKFWKGYVDFTGRSTRPEYWWPILCHFLVMILILCTALLIETVLNSETGGALSTAFAGLMVIYYIAILLPSLAIQVRRLRDGGYHWALLFLYLVPLFGHFILFIFYCQPTKYELVSNDSYNNTDYQDQQFSQNPYQEQQNYQQNFVVTENE</sequence>
<dbReference type="Proteomes" id="UP000070377">
    <property type="component" value="Unassembled WGS sequence"/>
</dbReference>
<evidence type="ECO:0000313" key="3">
    <source>
        <dbReference type="Proteomes" id="UP000070377"/>
    </source>
</evidence>
<dbReference type="PANTHER" id="PTHR34980">
    <property type="entry name" value="INNER MEMBRANE PROTEIN-RELATED-RELATED"/>
    <property type="match status" value="1"/>
</dbReference>
<protein>
    <submittedName>
        <fullName evidence="2">Integral membrane protein</fullName>
    </submittedName>
</protein>
<accession>A0A139N441</accession>
<keyword evidence="1" id="KW-1133">Transmembrane helix</keyword>
<reference evidence="2 3" key="1">
    <citation type="submission" date="2016-01" db="EMBL/GenBank/DDBJ databases">
        <title>Highly variable Streptococcus oralis are common among viridans streptococci isolated from primates.</title>
        <authorList>
            <person name="Denapaite D."/>
            <person name="Rieger M."/>
            <person name="Koendgen S."/>
            <person name="Brueckner R."/>
            <person name="Ochigava I."/>
            <person name="Kappeler P."/>
            <person name="Maetz-Rensing K."/>
            <person name="Leendertz F."/>
            <person name="Hakenbeck R."/>
        </authorList>
    </citation>
    <scope>NUCLEOTIDE SEQUENCE [LARGE SCALE GENOMIC DNA]</scope>
    <source>
        <strain evidence="2 3">DD08</strain>
    </source>
</reference>
<dbReference type="InterPro" id="IPR036259">
    <property type="entry name" value="MFS_trans_sf"/>
</dbReference>
<dbReference type="PATRIC" id="fig|45634.12.peg.610"/>
<organism evidence="2 3">
    <name type="scientific">Streptococcus cristatus</name>
    <dbReference type="NCBI Taxonomy" id="45634"/>
    <lineage>
        <taxon>Bacteria</taxon>
        <taxon>Bacillati</taxon>
        <taxon>Bacillota</taxon>
        <taxon>Bacilli</taxon>
        <taxon>Lactobacillales</taxon>
        <taxon>Streptococcaceae</taxon>
        <taxon>Streptococcus</taxon>
    </lineage>
</organism>
<dbReference type="PANTHER" id="PTHR34980:SF2">
    <property type="entry name" value="INNER MEMBRANE PROTEIN YHAH-RELATED"/>
    <property type="match status" value="1"/>
</dbReference>
<keyword evidence="1" id="KW-0812">Transmembrane</keyword>
<feature type="transmembrane region" description="Helical" evidence="1">
    <location>
        <begin position="57"/>
        <end position="79"/>
    </location>
</feature>